<dbReference type="Proteomes" id="UP000186817">
    <property type="component" value="Unassembled WGS sequence"/>
</dbReference>
<dbReference type="GO" id="GO:0140078">
    <property type="term" value="F:class I DNA-(apurinic or apyrimidinic site) endonuclease activity"/>
    <property type="evidence" value="ECO:0007669"/>
    <property type="project" value="UniProtKB-EC"/>
</dbReference>
<name>A0A1Q9CT81_SYMMI</name>
<feature type="region of interest" description="Disordered" evidence="15">
    <location>
        <begin position="1448"/>
        <end position="1467"/>
    </location>
</feature>
<evidence type="ECO:0000256" key="2">
    <source>
        <dbReference type="ARBA" id="ARBA00005731"/>
    </source>
</evidence>
<evidence type="ECO:0000256" key="7">
    <source>
        <dbReference type="ARBA" id="ARBA00022801"/>
    </source>
</evidence>
<keyword evidence="10 16" id="KW-0472">Membrane</keyword>
<feature type="transmembrane region" description="Helical" evidence="16">
    <location>
        <begin position="774"/>
        <end position="795"/>
    </location>
</feature>
<proteinExistence type="inferred from homology"/>
<dbReference type="GO" id="GO:0003684">
    <property type="term" value="F:damaged DNA binding"/>
    <property type="evidence" value="ECO:0007669"/>
    <property type="project" value="InterPro"/>
</dbReference>
<dbReference type="GO" id="GO:0006284">
    <property type="term" value="P:base-excision repair"/>
    <property type="evidence" value="ECO:0007669"/>
    <property type="project" value="InterPro"/>
</dbReference>
<feature type="transmembrane region" description="Helical" evidence="16">
    <location>
        <begin position="992"/>
        <end position="1014"/>
    </location>
</feature>
<comment type="similarity">
    <text evidence="2">Belongs to the TMEM144 family.</text>
</comment>
<feature type="region of interest" description="Disordered" evidence="15">
    <location>
        <begin position="1060"/>
        <end position="1093"/>
    </location>
</feature>
<dbReference type="PROSITE" id="PS51068">
    <property type="entry name" value="FPG_CAT"/>
    <property type="match status" value="1"/>
</dbReference>
<evidence type="ECO:0000256" key="1">
    <source>
        <dbReference type="ARBA" id="ARBA00004141"/>
    </source>
</evidence>
<feature type="transmembrane region" description="Helical" evidence="16">
    <location>
        <begin position="1801"/>
        <end position="1820"/>
    </location>
</feature>
<dbReference type="InterPro" id="IPR035937">
    <property type="entry name" value="FPG_N"/>
</dbReference>
<dbReference type="SUPFAM" id="SSF57414">
    <property type="entry name" value="Hairpin loop containing domain-like"/>
    <property type="match status" value="1"/>
</dbReference>
<evidence type="ECO:0000259" key="19">
    <source>
        <dbReference type="PROSITE" id="PS51068"/>
    </source>
</evidence>
<comment type="similarity">
    <text evidence="3">Belongs to the FPG family.</text>
</comment>
<dbReference type="PANTHER" id="PTHR16119">
    <property type="entry name" value="TRANSMEMBRANE PROTEIN 144"/>
    <property type="match status" value="1"/>
</dbReference>
<dbReference type="InterPro" id="IPR003609">
    <property type="entry name" value="Pan_app"/>
</dbReference>
<dbReference type="GO" id="GO:0015144">
    <property type="term" value="F:carbohydrate transmembrane transporter activity"/>
    <property type="evidence" value="ECO:0007669"/>
    <property type="project" value="InterPro"/>
</dbReference>
<dbReference type="InterPro" id="IPR013783">
    <property type="entry name" value="Ig-like_fold"/>
</dbReference>
<comment type="caution">
    <text evidence="20">The sequence shown here is derived from an EMBL/GenBank/DDBJ whole genome shotgun (WGS) entry which is preliminary data.</text>
</comment>
<dbReference type="OrthoDB" id="444592at2759"/>
<dbReference type="InterPro" id="IPR010651">
    <property type="entry name" value="Sugar_transport"/>
</dbReference>
<dbReference type="SUPFAM" id="SSF46946">
    <property type="entry name" value="S13-like H2TH domain"/>
    <property type="match status" value="1"/>
</dbReference>
<feature type="region of interest" description="Disordered" evidence="15">
    <location>
        <begin position="2068"/>
        <end position="2087"/>
    </location>
</feature>
<feature type="transmembrane region" description="Helical" evidence="16">
    <location>
        <begin position="1907"/>
        <end position="1928"/>
    </location>
</feature>
<evidence type="ECO:0000256" key="8">
    <source>
        <dbReference type="ARBA" id="ARBA00022989"/>
    </source>
</evidence>
<dbReference type="Pfam" id="PF06831">
    <property type="entry name" value="H2TH"/>
    <property type="match status" value="1"/>
</dbReference>
<evidence type="ECO:0000256" key="14">
    <source>
        <dbReference type="ARBA" id="ARBA00023295"/>
    </source>
</evidence>
<feature type="domain" description="Apple" evidence="18">
    <location>
        <begin position="540"/>
        <end position="614"/>
    </location>
</feature>
<dbReference type="GO" id="GO:0005509">
    <property type="term" value="F:calcium ion binding"/>
    <property type="evidence" value="ECO:0007669"/>
    <property type="project" value="InterPro"/>
</dbReference>
<dbReference type="FunFam" id="1.10.8.50:FF:000009">
    <property type="entry name" value="Formamidopyrimidine-DNA glycosylase"/>
    <property type="match status" value="1"/>
</dbReference>
<evidence type="ECO:0000256" key="3">
    <source>
        <dbReference type="ARBA" id="ARBA00009409"/>
    </source>
</evidence>
<evidence type="ECO:0000313" key="21">
    <source>
        <dbReference type="Proteomes" id="UP000186817"/>
    </source>
</evidence>
<dbReference type="SMART" id="SM01232">
    <property type="entry name" value="H2TH"/>
    <property type="match status" value="1"/>
</dbReference>
<keyword evidence="8 16" id="KW-1133">Transmembrane helix</keyword>
<dbReference type="GO" id="GO:0019104">
    <property type="term" value="F:DNA N-glycosylase activity"/>
    <property type="evidence" value="ECO:0007669"/>
    <property type="project" value="InterPro"/>
</dbReference>
<sequence>MSGSLRALYVLAFFRIAYGDCGSSLDCVQGTLADVQKAAEEKAKEEGKDLSKGYDCLSGLQEFVSWQPARKEYCCATHGLGCPGAASKTIFLSSGELLEESVADEFAEKFASGSLDTTGWSYTAETSSGESLPSWLSFDPETLKLTGTAPDSDLSTDVSVKAVNKKFKKPVIADYTIRDKVEPPAALDVLAIKGHPMNFPMPPTSFGSSTAPKTFEIQAVPGDTMPQWVVFDSATGTVSGVPSETGQHLLQISASNADETKTQVLRLRVEESGSTDLHGVAASQVQLPSAVGEVGIPLEYTLPAGSAGPASTVSREDGERLPSWLNYDASSGTFSGTPPGAGDTPVQVKSSNAVAHFKVKIHASTSADTQEAPVPDLSAAGQPDASKSPAPAPDQPDAGESAVPAASKSAVPAASKSAAPAAAESRPLPKDTYLGETISDASQLCVKENVVCEPLDMNLTPSMAVQYTKDAEECQVKCREQESCDCFSFYKELKLCHFASTMASLVEGRVGWQGGRAFCDKAMTGANEETAFEALMTESCLAHNVSFSPKVTRPKSWPTTAVGSLDDCRNRCSRIGTDCRSFVYNTFTKSCDVQDLTASVIIAPAFEMAGPRVCNMRVPLKVTIHNPPKFAQKNLGILKSTMVKVLTSFAGDYPDFDGLELVSTEPALTADEVTVKVTQNTPKAIVLKMQLNAPEVRLQFLYRKVVKTPDLNKRFKRMVSHYIPDDVQDQLGSSVSIERGGAQFQGQSFQQRMYDRLENKVEISASGKLFKSQMVNLAGMLCIGAWVALGLGYIIQRRHGDKGQWMSCAKGCQDGQDRARSRNMVAVTAADRRRLLLEQEEVDIDLPETREDVVRDDRGYVPGRYLIPVLGYSCCLIAGVGFGINYLPVKGIDTGDGIFFSAVMSLGILAVGLFTGTVLSSPPGLEMPKLEPWAAVGGAIWMCGNLMCPYIIKLIGMGLGLTVWDLSNMIMGWFTGRFGLFGVDKEHIDRPWVNGAGLGMATLSLIFFSLAASCDAKDGEATRKATCSAKSAADETGQEWPNSEFHTSSTAFPEFATSETDLENQVTTPPKEIIDNSLQTGKTPTSGQDKCPLESPDARNFAIGLCMALVAGVLFGTTFNLPTALMEGRFGEIMDYVFSHFLGIFVAASAAMVVYSGVRRERRYMPRRMILPAIASGVLWGIAQVSWFQANTDLGFSVAFPIIGSEEQERPILGRHGFGAAAARRWGKQLWFDMDKGPSPMFHLGMTGSFRIKGKKALVYVKQKEEDPNNWPPKFWKVELQMADGTCFAMTDARRFGRIRLCKEPWECPPVCHMGFDPLLAMPKLASFTEQLGGRSADIKAVLLDQGFAAGVGNWVADEVLFQAAIHPQERCSDLAPAAVAKLHRSLRLVISVACKAGAEAARYPRTWLFHYRWAKGSSQAVDGKGREIKFVTSGGRTSAYVPALQRRASAKQRERSQASSVRRRPAAKRGARHWAWQVVLWQEGEVLEMRMETLTSSGQAQSSVAWLFSFLSALEISGRRLGLAMGEDGVSFGVLLRKCKLQEMPGSRADWSDAMGGHFVDEIQQTTTKLAFAALQLRARLPPRIEEVWDIRLRIVRNYRSRSEARLQKEARLCRILEASPERVPSLHAVQRLPVSAITPVERHLSYESQLYWKREHVKQATGIVFHRHKLQEAHCSARSMAASTSSRAMARRSRSSTTLSLSLMMVLALVSYRRYSVRTAFVPGPHEQRRPGVHCGASPQQAVWLRQEVMPGKDIVESLPGNFWKGVTLFNAVCWGSSYISTKAGIDALSSAGVEDAPVVFGALRFVLAALPLLPWLWKSSSPESARSSAVVGSLGAVAYAAVFVSFSYGTTGAKAAFITALQTTVVASLSSMAAKRLNLSTFCSALLALGGVGVLEFSSGPVEATIGDLICMASPILIGLSWYVLGESTKKFPKDATPTAAIQLLCFGMLFAVWSLGELLLRHGPAGLLQGATHFPELLQTPGLLPALLFSAFFGNTVTMLLSSEAMKRLKASDVSLIVASEPLWAALAAAAFLGEIFTASDMAGGFLVLAGILCNEFWKSPEAEAESKSEEGPLSSEGGQAFA</sequence>
<reference evidence="20 21" key="1">
    <citation type="submission" date="2016-02" db="EMBL/GenBank/DDBJ databases">
        <title>Genome analysis of coral dinoflagellate symbionts highlights evolutionary adaptations to a symbiotic lifestyle.</title>
        <authorList>
            <person name="Aranda M."/>
            <person name="Li Y."/>
            <person name="Liew Y.J."/>
            <person name="Baumgarten S."/>
            <person name="Simakov O."/>
            <person name="Wilson M."/>
            <person name="Piel J."/>
            <person name="Ashoor H."/>
            <person name="Bougouffa S."/>
            <person name="Bajic V.B."/>
            <person name="Ryu T."/>
            <person name="Ravasi T."/>
            <person name="Bayer T."/>
            <person name="Micklem G."/>
            <person name="Kim H."/>
            <person name="Bhak J."/>
            <person name="Lajeunesse T.C."/>
            <person name="Voolstra C.R."/>
        </authorList>
    </citation>
    <scope>NUCLEOTIDE SEQUENCE [LARGE SCALE GENOMIC DNA]</scope>
    <source>
        <strain evidence="20 21">CCMP2467</strain>
    </source>
</reference>
<dbReference type="Pfam" id="PF00892">
    <property type="entry name" value="EamA"/>
    <property type="match status" value="2"/>
</dbReference>
<feature type="transmembrane region" description="Helical" evidence="16">
    <location>
        <begin position="1101"/>
        <end position="1125"/>
    </location>
</feature>
<dbReference type="Gene3D" id="1.10.8.50">
    <property type="match status" value="1"/>
</dbReference>
<keyword evidence="12" id="KW-0456">Lyase</keyword>
<keyword evidence="9" id="KW-0238">DNA-binding</keyword>
<dbReference type="SUPFAM" id="SSF81624">
    <property type="entry name" value="N-terminal domain of MutM-like DNA repair proteins"/>
    <property type="match status" value="1"/>
</dbReference>
<organism evidence="20 21">
    <name type="scientific">Symbiodinium microadriaticum</name>
    <name type="common">Dinoflagellate</name>
    <name type="synonym">Zooxanthella microadriatica</name>
    <dbReference type="NCBI Taxonomy" id="2951"/>
    <lineage>
        <taxon>Eukaryota</taxon>
        <taxon>Sar</taxon>
        <taxon>Alveolata</taxon>
        <taxon>Dinophyceae</taxon>
        <taxon>Suessiales</taxon>
        <taxon>Symbiodiniaceae</taxon>
        <taxon>Symbiodinium</taxon>
    </lineage>
</organism>
<dbReference type="PROSITE" id="PS50948">
    <property type="entry name" value="PAN"/>
    <property type="match status" value="1"/>
</dbReference>
<feature type="region of interest" description="Disordered" evidence="15">
    <location>
        <begin position="303"/>
        <end position="347"/>
    </location>
</feature>
<keyword evidence="21" id="KW-1185">Reference proteome</keyword>
<feature type="transmembrane region" description="Helical" evidence="16">
    <location>
        <begin position="898"/>
        <end position="920"/>
    </location>
</feature>
<dbReference type="SUPFAM" id="SSF49313">
    <property type="entry name" value="Cadherin-like"/>
    <property type="match status" value="3"/>
</dbReference>
<evidence type="ECO:0000256" key="6">
    <source>
        <dbReference type="ARBA" id="ARBA00022763"/>
    </source>
</evidence>
<dbReference type="InterPro" id="IPR010979">
    <property type="entry name" value="Ribosomal_uS13-like_H2TH"/>
</dbReference>
<keyword evidence="14" id="KW-0326">Glycosidase</keyword>
<evidence type="ECO:0000256" key="16">
    <source>
        <dbReference type="SAM" id="Phobius"/>
    </source>
</evidence>
<dbReference type="Gene3D" id="2.60.40.10">
    <property type="entry name" value="Immunoglobulins"/>
    <property type="match status" value="3"/>
</dbReference>
<dbReference type="Pfam" id="PF00024">
    <property type="entry name" value="PAN_1"/>
    <property type="match status" value="1"/>
</dbReference>
<dbReference type="EMBL" id="LSRX01000935">
    <property type="protein sequence ID" value="OLP86105.1"/>
    <property type="molecule type" value="Genomic_DNA"/>
</dbReference>
<keyword evidence="17" id="KW-0732">Signal</keyword>
<gene>
    <name evidence="20" type="primary">FPG1</name>
    <name evidence="20" type="ORF">AK812_SmicGene32819</name>
</gene>
<evidence type="ECO:0000256" key="17">
    <source>
        <dbReference type="SAM" id="SignalP"/>
    </source>
</evidence>
<feature type="transmembrane region" description="Helical" evidence="16">
    <location>
        <begin position="1987"/>
        <end position="2006"/>
    </location>
</feature>
<feature type="transmembrane region" description="Helical" evidence="16">
    <location>
        <begin position="865"/>
        <end position="886"/>
    </location>
</feature>
<evidence type="ECO:0000259" key="18">
    <source>
        <dbReference type="PROSITE" id="PS50948"/>
    </source>
</evidence>
<feature type="domain" description="Formamidopyrimidine-DNA glycosylase catalytic" evidence="19">
    <location>
        <begin position="1222"/>
        <end position="1297"/>
    </location>
</feature>
<dbReference type="InterPro" id="IPR037185">
    <property type="entry name" value="EmrE-like"/>
</dbReference>
<feature type="compositionally biased region" description="Low complexity" evidence="15">
    <location>
        <begin position="382"/>
        <end position="425"/>
    </location>
</feature>
<dbReference type="InterPro" id="IPR015886">
    <property type="entry name" value="H2TH_FPG"/>
</dbReference>
<dbReference type="SMART" id="SM00898">
    <property type="entry name" value="Fapy_DNA_glyco"/>
    <property type="match status" value="1"/>
</dbReference>
<feature type="transmembrane region" description="Helical" evidence="16">
    <location>
        <begin position="1832"/>
        <end position="1852"/>
    </location>
</feature>
<dbReference type="SUPFAM" id="SSF103481">
    <property type="entry name" value="Multidrug resistance efflux transporter EmrE"/>
    <property type="match status" value="1"/>
</dbReference>
<evidence type="ECO:0000256" key="10">
    <source>
        <dbReference type="ARBA" id="ARBA00023136"/>
    </source>
</evidence>
<feature type="transmembrane region" description="Helical" evidence="16">
    <location>
        <begin position="2018"/>
        <end position="2037"/>
    </location>
</feature>
<feature type="chain" id="PRO_5013158577" description="DNA-(apurinic or apyrimidinic site) lyase" evidence="17">
    <location>
        <begin position="20"/>
        <end position="2087"/>
    </location>
</feature>
<dbReference type="EC" id="4.2.99.18" evidence="4"/>
<dbReference type="GO" id="GO:0008270">
    <property type="term" value="F:zinc ion binding"/>
    <property type="evidence" value="ECO:0007669"/>
    <property type="project" value="InterPro"/>
</dbReference>
<feature type="transmembrane region" description="Helical" evidence="16">
    <location>
        <begin position="1940"/>
        <end position="1960"/>
    </location>
</feature>
<evidence type="ECO:0000256" key="15">
    <source>
        <dbReference type="SAM" id="MobiDB-lite"/>
    </source>
</evidence>
<dbReference type="Pfam" id="PF21218">
    <property type="entry name" value="Fpg-like_C"/>
    <property type="match status" value="1"/>
</dbReference>
<accession>A0A1Q9CT81</accession>
<feature type="transmembrane region" description="Helical" evidence="16">
    <location>
        <begin position="1882"/>
        <end position="1901"/>
    </location>
</feature>
<keyword evidence="13" id="KW-0511">Multifunctional enzyme</keyword>
<dbReference type="Gene3D" id="3.20.190.10">
    <property type="entry name" value="MutM-like, N-terminal"/>
    <property type="match status" value="1"/>
</dbReference>
<dbReference type="PANTHER" id="PTHR16119:SF17">
    <property type="entry name" value="TRANSMEMBRANE PROTEIN 144"/>
    <property type="match status" value="1"/>
</dbReference>
<dbReference type="InterPro" id="IPR012319">
    <property type="entry name" value="FPG_cat"/>
</dbReference>
<evidence type="ECO:0000256" key="5">
    <source>
        <dbReference type="ARBA" id="ARBA00022692"/>
    </source>
</evidence>
<dbReference type="InterPro" id="IPR006644">
    <property type="entry name" value="Cadg"/>
</dbReference>
<feature type="signal peptide" evidence="17">
    <location>
        <begin position="1"/>
        <end position="19"/>
    </location>
</feature>
<evidence type="ECO:0000256" key="13">
    <source>
        <dbReference type="ARBA" id="ARBA00023268"/>
    </source>
</evidence>
<dbReference type="InterPro" id="IPR015919">
    <property type="entry name" value="Cadherin-like_sf"/>
</dbReference>
<dbReference type="InterPro" id="IPR012435">
    <property type="entry name" value="TMEM144"/>
</dbReference>
<dbReference type="InterPro" id="IPR000620">
    <property type="entry name" value="EamA_dom"/>
</dbReference>
<keyword evidence="11" id="KW-0234">DNA repair</keyword>
<evidence type="ECO:0000256" key="11">
    <source>
        <dbReference type="ARBA" id="ARBA00023204"/>
    </source>
</evidence>
<evidence type="ECO:0000256" key="12">
    <source>
        <dbReference type="ARBA" id="ARBA00023239"/>
    </source>
</evidence>
<dbReference type="Pfam" id="PF01149">
    <property type="entry name" value="Fapy_DNA_glyco"/>
    <property type="match status" value="1"/>
</dbReference>
<feature type="region of interest" description="Disordered" evidence="15">
    <location>
        <begin position="364"/>
        <end position="430"/>
    </location>
</feature>
<comment type="subcellular location">
    <subcellularLocation>
        <location evidence="1">Membrane</location>
        <topology evidence="1">Multi-pass membrane protein</topology>
    </subcellularLocation>
</comment>
<dbReference type="Pfam" id="PF05345">
    <property type="entry name" value="He_PIG"/>
    <property type="match status" value="3"/>
</dbReference>
<dbReference type="Pfam" id="PF07857">
    <property type="entry name" value="TMEM144"/>
    <property type="match status" value="1"/>
</dbReference>
<keyword evidence="6" id="KW-0227">DNA damage</keyword>
<keyword evidence="5 16" id="KW-0812">Transmembrane</keyword>
<dbReference type="SMART" id="SM00736">
    <property type="entry name" value="CADG"/>
    <property type="match status" value="2"/>
</dbReference>
<evidence type="ECO:0000313" key="20">
    <source>
        <dbReference type="EMBL" id="OLP86105.1"/>
    </source>
</evidence>
<evidence type="ECO:0000256" key="9">
    <source>
        <dbReference type="ARBA" id="ARBA00023125"/>
    </source>
</evidence>
<evidence type="ECO:0000256" key="4">
    <source>
        <dbReference type="ARBA" id="ARBA00012720"/>
    </source>
</evidence>
<dbReference type="GO" id="GO:0016020">
    <property type="term" value="C:membrane"/>
    <property type="evidence" value="ECO:0007669"/>
    <property type="project" value="UniProtKB-SubCell"/>
</dbReference>
<protein>
    <recommendedName>
        <fullName evidence="4">DNA-(apurinic or apyrimidinic site) lyase</fullName>
        <ecNumber evidence="4">4.2.99.18</ecNumber>
    </recommendedName>
</protein>
<feature type="transmembrane region" description="Helical" evidence="16">
    <location>
        <begin position="1137"/>
        <end position="1158"/>
    </location>
</feature>
<keyword evidence="7" id="KW-0378">Hydrolase</keyword>
<feature type="compositionally biased region" description="Polar residues" evidence="15">
    <location>
        <begin position="1076"/>
        <end position="1088"/>
    </location>
</feature>
<dbReference type="InterPro" id="IPR049332">
    <property type="entry name" value="Fpg-like_C"/>
</dbReference>
<feature type="transmembrane region" description="Helical" evidence="16">
    <location>
        <begin position="1170"/>
        <end position="1188"/>
    </location>
</feature>